<protein>
    <submittedName>
        <fullName evidence="2">Uncharacterized protein</fullName>
    </submittedName>
</protein>
<accession>A0A923HSS7</accession>
<evidence type="ECO:0000256" key="1">
    <source>
        <dbReference type="SAM" id="Phobius"/>
    </source>
</evidence>
<dbReference type="EMBL" id="WJBD01000006">
    <property type="protein sequence ID" value="MBC3887978.1"/>
    <property type="molecule type" value="Genomic_DNA"/>
</dbReference>
<keyword evidence="1" id="KW-0472">Membrane</keyword>
<name>A0A923HSS7_9FIRM</name>
<keyword evidence="1" id="KW-0812">Transmembrane</keyword>
<proteinExistence type="predicted"/>
<evidence type="ECO:0000313" key="3">
    <source>
        <dbReference type="Proteomes" id="UP000616595"/>
    </source>
</evidence>
<keyword evidence="1" id="KW-1133">Transmembrane helix</keyword>
<reference evidence="2" key="1">
    <citation type="submission" date="2019-10" db="EMBL/GenBank/DDBJ databases">
        <authorList>
            <person name="Ross D.E."/>
            <person name="Gulliver D."/>
        </authorList>
    </citation>
    <scope>NUCLEOTIDE SEQUENCE</scope>
    <source>
        <strain evidence="2">DER-2019</strain>
    </source>
</reference>
<dbReference type="AlphaFoldDB" id="A0A923HSS7"/>
<comment type="caution">
    <text evidence="2">The sequence shown here is derived from an EMBL/GenBank/DDBJ whole genome shotgun (WGS) entry which is preliminary data.</text>
</comment>
<keyword evidence="3" id="KW-1185">Reference proteome</keyword>
<sequence>MMTTILTHTVLFLAPLAGLIATFIAERVIAYGLNVSASASMGYYLYLIISIAMIAVGFLQYQNIPMSKDGVLKYINKKTERK</sequence>
<reference evidence="2" key="2">
    <citation type="submission" date="2020-10" db="EMBL/GenBank/DDBJ databases">
        <title>Comparative genomics of the Acetobacterium genus.</title>
        <authorList>
            <person name="Marshall C."/>
            <person name="May H."/>
            <person name="Norman S."/>
        </authorList>
    </citation>
    <scope>NUCLEOTIDE SEQUENCE</scope>
    <source>
        <strain evidence="2">DER-2019</strain>
    </source>
</reference>
<dbReference type="Proteomes" id="UP000616595">
    <property type="component" value="Unassembled WGS sequence"/>
</dbReference>
<dbReference type="OrthoDB" id="9932155at2"/>
<feature type="transmembrane region" description="Helical" evidence="1">
    <location>
        <begin position="41"/>
        <end position="59"/>
    </location>
</feature>
<organism evidence="2 3">
    <name type="scientific">Acetobacterium paludosum</name>
    <dbReference type="NCBI Taxonomy" id="52693"/>
    <lineage>
        <taxon>Bacteria</taxon>
        <taxon>Bacillati</taxon>
        <taxon>Bacillota</taxon>
        <taxon>Clostridia</taxon>
        <taxon>Eubacteriales</taxon>
        <taxon>Eubacteriaceae</taxon>
        <taxon>Acetobacterium</taxon>
    </lineage>
</organism>
<dbReference type="RefSeq" id="WP_148566202.1">
    <property type="nucleotide sequence ID" value="NZ_RXYA01000003.1"/>
</dbReference>
<gene>
    <name evidence="2" type="ORF">GH810_06605</name>
</gene>
<evidence type="ECO:0000313" key="2">
    <source>
        <dbReference type="EMBL" id="MBC3887978.1"/>
    </source>
</evidence>